<keyword evidence="3" id="KW-1185">Reference proteome</keyword>
<evidence type="ECO:0000313" key="2">
    <source>
        <dbReference type="EMBL" id="GCB62395.1"/>
    </source>
</evidence>
<reference evidence="2 3" key="1">
    <citation type="journal article" date="2018" name="Nat. Ecol. Evol.">
        <title>Shark genomes provide insights into elasmobranch evolution and the origin of vertebrates.</title>
        <authorList>
            <person name="Hara Y"/>
            <person name="Yamaguchi K"/>
            <person name="Onimaru K"/>
            <person name="Kadota M"/>
            <person name="Koyanagi M"/>
            <person name="Keeley SD"/>
            <person name="Tatsumi K"/>
            <person name="Tanaka K"/>
            <person name="Motone F"/>
            <person name="Kageyama Y"/>
            <person name="Nozu R"/>
            <person name="Adachi N"/>
            <person name="Nishimura O"/>
            <person name="Nakagawa R"/>
            <person name="Tanegashima C"/>
            <person name="Kiyatake I"/>
            <person name="Matsumoto R"/>
            <person name="Murakumo K"/>
            <person name="Nishida K"/>
            <person name="Terakita A"/>
            <person name="Kuratani S"/>
            <person name="Sato K"/>
            <person name="Hyodo S Kuraku.S."/>
        </authorList>
    </citation>
    <scope>NUCLEOTIDE SEQUENCE [LARGE SCALE GENOMIC DNA]</scope>
</reference>
<protein>
    <submittedName>
        <fullName evidence="2">Uncharacterized protein</fullName>
    </submittedName>
</protein>
<comment type="caution">
    <text evidence="2">The sequence shown here is derived from an EMBL/GenBank/DDBJ whole genome shotgun (WGS) entry which is preliminary data.</text>
</comment>
<proteinExistence type="predicted"/>
<feature type="compositionally biased region" description="Basic and acidic residues" evidence="1">
    <location>
        <begin position="128"/>
        <end position="137"/>
    </location>
</feature>
<accession>A0A401NNC5</accession>
<evidence type="ECO:0000313" key="3">
    <source>
        <dbReference type="Proteomes" id="UP000288216"/>
    </source>
</evidence>
<dbReference type="Proteomes" id="UP000288216">
    <property type="component" value="Unassembled WGS sequence"/>
</dbReference>
<dbReference type="EMBL" id="BFAA01007790">
    <property type="protein sequence ID" value="GCB62395.1"/>
    <property type="molecule type" value="Genomic_DNA"/>
</dbReference>
<sequence>MHLWPDAGQSWGPPGRQRFAIGEPLAAEAGRFCWGRADSPPQAGLSTEPGLSGSECAWGAEPGSSEHTLSSHAGRHRNAPVPQSLAAHPQLPELSRIPGRQHLQTPAPAALPEPEERRSVPGRQAGVWERRRKEKGGVRRRQGVFADGRPPVLGARGRLVRPAV</sequence>
<dbReference type="AlphaFoldDB" id="A0A401NNC5"/>
<name>A0A401NNC5_SCYTO</name>
<gene>
    <name evidence="2" type="ORF">scyTo_0014487</name>
</gene>
<evidence type="ECO:0000256" key="1">
    <source>
        <dbReference type="SAM" id="MobiDB-lite"/>
    </source>
</evidence>
<organism evidence="2 3">
    <name type="scientific">Scyliorhinus torazame</name>
    <name type="common">Cloudy catshark</name>
    <name type="synonym">Catulus torazame</name>
    <dbReference type="NCBI Taxonomy" id="75743"/>
    <lineage>
        <taxon>Eukaryota</taxon>
        <taxon>Metazoa</taxon>
        <taxon>Chordata</taxon>
        <taxon>Craniata</taxon>
        <taxon>Vertebrata</taxon>
        <taxon>Chondrichthyes</taxon>
        <taxon>Elasmobranchii</taxon>
        <taxon>Galeomorphii</taxon>
        <taxon>Galeoidea</taxon>
        <taxon>Carcharhiniformes</taxon>
        <taxon>Scyliorhinidae</taxon>
        <taxon>Scyliorhinus</taxon>
    </lineage>
</organism>
<feature type="region of interest" description="Disordered" evidence="1">
    <location>
        <begin position="1"/>
        <end position="164"/>
    </location>
</feature>